<reference evidence="2" key="1">
    <citation type="journal article" date="2014" name="Front. Microbiol.">
        <title>High frequency of phylogenetically diverse reductive dehalogenase-homologous genes in deep subseafloor sedimentary metagenomes.</title>
        <authorList>
            <person name="Kawai M."/>
            <person name="Futagami T."/>
            <person name="Toyoda A."/>
            <person name="Takaki Y."/>
            <person name="Nishi S."/>
            <person name="Hori S."/>
            <person name="Arai W."/>
            <person name="Tsubouchi T."/>
            <person name="Morono Y."/>
            <person name="Uchiyama I."/>
            <person name="Ito T."/>
            <person name="Fujiyama A."/>
            <person name="Inagaki F."/>
            <person name="Takami H."/>
        </authorList>
    </citation>
    <scope>NUCLEOTIDE SEQUENCE</scope>
    <source>
        <strain evidence="2">Expedition CK06-06</strain>
    </source>
</reference>
<feature type="non-terminal residue" evidence="2">
    <location>
        <position position="157"/>
    </location>
</feature>
<gene>
    <name evidence="2" type="ORF">S06H3_60863</name>
</gene>
<accession>X1NVF4</accession>
<comment type="caution">
    <text evidence="2">The sequence shown here is derived from an EMBL/GenBank/DDBJ whole genome shotgun (WGS) entry which is preliminary data.</text>
</comment>
<protein>
    <submittedName>
        <fullName evidence="2">Uncharacterized protein</fullName>
    </submittedName>
</protein>
<keyword evidence="1" id="KW-0812">Transmembrane</keyword>
<keyword evidence="1" id="KW-0472">Membrane</keyword>
<feature type="transmembrane region" description="Helical" evidence="1">
    <location>
        <begin position="21"/>
        <end position="37"/>
    </location>
</feature>
<organism evidence="2">
    <name type="scientific">marine sediment metagenome</name>
    <dbReference type="NCBI Taxonomy" id="412755"/>
    <lineage>
        <taxon>unclassified sequences</taxon>
        <taxon>metagenomes</taxon>
        <taxon>ecological metagenomes</taxon>
    </lineage>
</organism>
<sequence>MVMQKRGDNNISRRKYLARSVKYGGLGLIITVLPILIRGDSKEIIRAIEKLDKYTLSFNYLYSLSKREGSAYIQGIYYAVRANKISRNKAEEFLGKIFDYEDLLWMREEAVKVLIKLDMLTDNELDELIDNTSDESVLISAASALGEKDTPGATRAL</sequence>
<dbReference type="EMBL" id="BARV01039788">
    <property type="protein sequence ID" value="GAI48002.1"/>
    <property type="molecule type" value="Genomic_DNA"/>
</dbReference>
<evidence type="ECO:0000313" key="2">
    <source>
        <dbReference type="EMBL" id="GAI48002.1"/>
    </source>
</evidence>
<keyword evidence="1" id="KW-1133">Transmembrane helix</keyword>
<evidence type="ECO:0000256" key="1">
    <source>
        <dbReference type="SAM" id="Phobius"/>
    </source>
</evidence>
<dbReference type="AlphaFoldDB" id="X1NVF4"/>
<proteinExistence type="predicted"/>
<name>X1NVF4_9ZZZZ</name>